<name>A0AAN9R1N2_CANGL</name>
<feature type="compositionally biased region" description="Polar residues" evidence="1">
    <location>
        <begin position="73"/>
        <end position="87"/>
    </location>
</feature>
<gene>
    <name evidence="2" type="ORF">VNO77_00805</name>
</gene>
<dbReference type="EMBL" id="JAYMYQ010000001">
    <property type="protein sequence ID" value="KAK7358865.1"/>
    <property type="molecule type" value="Genomic_DNA"/>
</dbReference>
<sequence>MSATHNVMVKLKWHYTTTCLVSGPTQIVLHCLSYFKVHLAKSRRDHDQTKTSQTIHSGFLALLQNPRDHRKQTPISSGKTEGQYQTRDLSRAEIPKSLCSNITCLIYKSMKKGLCRGKMCIGPNSKITPKPGFSTTIPGCMQCSKQTFFKNHALSEIKSAYLFTKHQQNRTKKTRIFDEQDHIRSKAYLHR</sequence>
<evidence type="ECO:0000313" key="2">
    <source>
        <dbReference type="EMBL" id="KAK7358865.1"/>
    </source>
</evidence>
<accession>A0AAN9R1N2</accession>
<protein>
    <submittedName>
        <fullName evidence="2">Uncharacterized protein</fullName>
    </submittedName>
</protein>
<proteinExistence type="predicted"/>
<comment type="caution">
    <text evidence="2">The sequence shown here is derived from an EMBL/GenBank/DDBJ whole genome shotgun (WGS) entry which is preliminary data.</text>
</comment>
<feature type="region of interest" description="Disordered" evidence="1">
    <location>
        <begin position="67"/>
        <end position="87"/>
    </location>
</feature>
<dbReference type="AlphaFoldDB" id="A0AAN9R1N2"/>
<evidence type="ECO:0000313" key="3">
    <source>
        <dbReference type="Proteomes" id="UP001367508"/>
    </source>
</evidence>
<reference evidence="2 3" key="1">
    <citation type="submission" date="2024-01" db="EMBL/GenBank/DDBJ databases">
        <title>The genomes of 5 underutilized Papilionoideae crops provide insights into root nodulation and disease resistanc.</title>
        <authorList>
            <person name="Jiang F."/>
        </authorList>
    </citation>
    <scope>NUCLEOTIDE SEQUENCE [LARGE SCALE GENOMIC DNA]</scope>
    <source>
        <strain evidence="2">LVBAO_FW01</strain>
        <tissue evidence="2">Leaves</tissue>
    </source>
</reference>
<organism evidence="2 3">
    <name type="scientific">Canavalia gladiata</name>
    <name type="common">Sword bean</name>
    <name type="synonym">Dolichos gladiatus</name>
    <dbReference type="NCBI Taxonomy" id="3824"/>
    <lineage>
        <taxon>Eukaryota</taxon>
        <taxon>Viridiplantae</taxon>
        <taxon>Streptophyta</taxon>
        <taxon>Embryophyta</taxon>
        <taxon>Tracheophyta</taxon>
        <taxon>Spermatophyta</taxon>
        <taxon>Magnoliopsida</taxon>
        <taxon>eudicotyledons</taxon>
        <taxon>Gunneridae</taxon>
        <taxon>Pentapetalae</taxon>
        <taxon>rosids</taxon>
        <taxon>fabids</taxon>
        <taxon>Fabales</taxon>
        <taxon>Fabaceae</taxon>
        <taxon>Papilionoideae</taxon>
        <taxon>50 kb inversion clade</taxon>
        <taxon>NPAAA clade</taxon>
        <taxon>indigoferoid/millettioid clade</taxon>
        <taxon>Phaseoleae</taxon>
        <taxon>Canavalia</taxon>
    </lineage>
</organism>
<keyword evidence="3" id="KW-1185">Reference proteome</keyword>
<evidence type="ECO:0000256" key="1">
    <source>
        <dbReference type="SAM" id="MobiDB-lite"/>
    </source>
</evidence>
<dbReference type="Proteomes" id="UP001367508">
    <property type="component" value="Unassembled WGS sequence"/>
</dbReference>